<dbReference type="AlphaFoldDB" id="A0A2J8AC99"/>
<dbReference type="InterPro" id="IPR044294">
    <property type="entry name" value="Lipase-like"/>
</dbReference>
<feature type="domain" description="DUF676" evidence="1">
    <location>
        <begin position="13"/>
        <end position="94"/>
    </location>
</feature>
<protein>
    <recommendedName>
        <fullName evidence="1">DUF676 domain-containing protein</fullName>
    </recommendedName>
</protein>
<comment type="caution">
    <text evidence="2">The sequence shown here is derived from an EMBL/GenBank/DDBJ whole genome shotgun (WGS) entry which is preliminary data.</text>
</comment>
<dbReference type="InterPro" id="IPR007751">
    <property type="entry name" value="DUF676_lipase-like"/>
</dbReference>
<dbReference type="OrthoDB" id="273452at2759"/>
<proteinExistence type="predicted"/>
<keyword evidence="3" id="KW-1185">Reference proteome</keyword>
<reference evidence="2 3" key="1">
    <citation type="journal article" date="2017" name="Mol. Biol. Evol.">
        <title>The 4-celled Tetrabaena socialis nuclear genome reveals the essential components for genetic control of cell number at the origin of multicellularity in the volvocine lineage.</title>
        <authorList>
            <person name="Featherston J."/>
            <person name="Arakaki Y."/>
            <person name="Hanschen E.R."/>
            <person name="Ferris P.J."/>
            <person name="Michod R.E."/>
            <person name="Olson B.J.S.C."/>
            <person name="Nozaki H."/>
            <person name="Durand P.M."/>
        </authorList>
    </citation>
    <scope>NUCLEOTIDE SEQUENCE [LARGE SCALE GENOMIC DNA]</scope>
    <source>
        <strain evidence="2 3">NIES-571</strain>
    </source>
</reference>
<dbReference type="Proteomes" id="UP000236333">
    <property type="component" value="Unassembled WGS sequence"/>
</dbReference>
<organism evidence="2 3">
    <name type="scientific">Tetrabaena socialis</name>
    <dbReference type="NCBI Taxonomy" id="47790"/>
    <lineage>
        <taxon>Eukaryota</taxon>
        <taxon>Viridiplantae</taxon>
        <taxon>Chlorophyta</taxon>
        <taxon>core chlorophytes</taxon>
        <taxon>Chlorophyceae</taxon>
        <taxon>CS clade</taxon>
        <taxon>Chlamydomonadales</taxon>
        <taxon>Tetrabaenaceae</taxon>
        <taxon>Tetrabaena</taxon>
    </lineage>
</organism>
<name>A0A2J8AC99_9CHLO</name>
<accession>A0A2J8AC99</accession>
<gene>
    <name evidence="2" type="ORF">TSOC_003174</name>
</gene>
<dbReference type="PANTHER" id="PTHR12482:SF62">
    <property type="entry name" value="LIPASE ROG1-RELATED"/>
    <property type="match status" value="1"/>
</dbReference>
<dbReference type="PANTHER" id="PTHR12482">
    <property type="entry name" value="LIPASE ROG1-RELATED-RELATED"/>
    <property type="match status" value="1"/>
</dbReference>
<sequence length="133" mass="15116">MARWRSLEPEGEQRCHLFVCQHGLWGSPEDVAFLERYIAHNGWLTLNARSNSARGTFDGADVCGDRLAAEVVAHVQVLAAQGTRVTHLSFAAYSYVDVDTRHYHAHAAIVVRSSRRFRSHHHIIEYAVRQLRP</sequence>
<dbReference type="Pfam" id="PF05057">
    <property type="entry name" value="DUF676"/>
    <property type="match status" value="1"/>
</dbReference>
<evidence type="ECO:0000313" key="2">
    <source>
        <dbReference type="EMBL" id="PNH10136.1"/>
    </source>
</evidence>
<evidence type="ECO:0000259" key="1">
    <source>
        <dbReference type="Pfam" id="PF05057"/>
    </source>
</evidence>
<evidence type="ECO:0000313" key="3">
    <source>
        <dbReference type="Proteomes" id="UP000236333"/>
    </source>
</evidence>
<dbReference type="EMBL" id="PGGS01000065">
    <property type="protein sequence ID" value="PNH10136.1"/>
    <property type="molecule type" value="Genomic_DNA"/>
</dbReference>